<dbReference type="PIRSF" id="PIRSF000777">
    <property type="entry name" value="RNA_polIII_C31"/>
    <property type="match status" value="1"/>
</dbReference>
<evidence type="ECO:0000256" key="2">
    <source>
        <dbReference type="ARBA" id="ARBA00008352"/>
    </source>
</evidence>
<dbReference type="PANTHER" id="PTHR15367">
    <property type="entry name" value="DNA-DIRECTED RNA POLYMERASE III"/>
    <property type="match status" value="1"/>
</dbReference>
<comment type="subcellular location">
    <subcellularLocation>
        <location evidence="1 4">Nucleus</location>
    </subcellularLocation>
</comment>
<comment type="subunit">
    <text evidence="4">Component of the RNA polymerase III (Pol III) complex.</text>
</comment>
<keyword evidence="3 4" id="KW-0539">Nucleus</keyword>
<gene>
    <name evidence="6" type="ORF">N7493_008281</name>
</gene>
<comment type="caution">
    <text evidence="6">The sequence shown here is derived from an EMBL/GenBank/DDBJ whole genome shotgun (WGS) entry which is preliminary data.</text>
</comment>
<dbReference type="EMBL" id="JAQJAN010000012">
    <property type="protein sequence ID" value="KAJ5716370.1"/>
    <property type="molecule type" value="Genomic_DNA"/>
</dbReference>
<feature type="region of interest" description="Disordered" evidence="5">
    <location>
        <begin position="1"/>
        <end position="30"/>
    </location>
</feature>
<accession>A0AAD6HGW6</accession>
<dbReference type="PANTHER" id="PTHR15367:SF2">
    <property type="entry name" value="DNA-DIRECTED RNA POLYMERASE III SUBUNIT"/>
    <property type="match status" value="1"/>
</dbReference>
<feature type="compositionally biased region" description="Acidic residues" evidence="5">
    <location>
        <begin position="177"/>
        <end position="215"/>
    </location>
</feature>
<keyword evidence="7" id="KW-1185">Reference proteome</keyword>
<dbReference type="Pfam" id="PF11705">
    <property type="entry name" value="RNA_pol_3_Rpc31"/>
    <property type="match status" value="1"/>
</dbReference>
<evidence type="ECO:0000313" key="7">
    <source>
        <dbReference type="Proteomes" id="UP001215712"/>
    </source>
</evidence>
<feature type="region of interest" description="Disordered" evidence="5">
    <location>
        <begin position="140"/>
        <end position="248"/>
    </location>
</feature>
<sequence length="248" mass="27859">MSRFSKGKRQPGAEFTWDGEPGGAPDTAPTPLYPAYVVPWARKLSPKEQNEVDYYRHLRELYQEGPFYSVLHSASSSAKKGSAARVNFDPFTGMPSYSGRYQKKRRTIPRIDPSGRQHEYEMKFFPRELWQTIQPSFRPDASLEGFKPMMATGGLKRGFEDDEEDDGEESAKKREAGDDDEGEGDVDDGDALDDEEGREEWEEENDFEDDEDEMGGDYNAEQYFDGGDDEYGDDGFGDGGGGGGEDEL</sequence>
<comment type="function">
    <text evidence="4">DNA-dependent RNA polymerase catalyzes the transcription of DNA into RNA using the four ribonucleoside triphosphates as substrates. Specific peripheric component of RNA polymerase III which synthesizes small RNAs, such as 5S rRNA and tRNAs.</text>
</comment>
<organism evidence="6 7">
    <name type="scientific">Penicillium malachiteum</name>
    <dbReference type="NCBI Taxonomy" id="1324776"/>
    <lineage>
        <taxon>Eukaryota</taxon>
        <taxon>Fungi</taxon>
        <taxon>Dikarya</taxon>
        <taxon>Ascomycota</taxon>
        <taxon>Pezizomycotina</taxon>
        <taxon>Eurotiomycetes</taxon>
        <taxon>Eurotiomycetidae</taxon>
        <taxon>Eurotiales</taxon>
        <taxon>Aspergillaceae</taxon>
        <taxon>Penicillium</taxon>
    </lineage>
</organism>
<dbReference type="AlphaFoldDB" id="A0AAD6HGW6"/>
<evidence type="ECO:0000256" key="4">
    <source>
        <dbReference type="PIRNR" id="PIRNR000777"/>
    </source>
</evidence>
<evidence type="ECO:0000256" key="5">
    <source>
        <dbReference type="SAM" id="MobiDB-lite"/>
    </source>
</evidence>
<dbReference type="GO" id="GO:0005666">
    <property type="term" value="C:RNA polymerase III complex"/>
    <property type="evidence" value="ECO:0007669"/>
    <property type="project" value="UniProtKB-UniRule"/>
</dbReference>
<feature type="compositionally biased region" description="Acidic residues" evidence="5">
    <location>
        <begin position="226"/>
        <end position="236"/>
    </location>
</feature>
<dbReference type="GO" id="GO:0006383">
    <property type="term" value="P:transcription by RNA polymerase III"/>
    <property type="evidence" value="ECO:0007669"/>
    <property type="project" value="UniProtKB-UniRule"/>
</dbReference>
<proteinExistence type="inferred from homology"/>
<evidence type="ECO:0000256" key="3">
    <source>
        <dbReference type="ARBA" id="ARBA00023242"/>
    </source>
</evidence>
<feature type="compositionally biased region" description="Gly residues" evidence="5">
    <location>
        <begin position="237"/>
        <end position="248"/>
    </location>
</feature>
<dbReference type="InterPro" id="IPR024661">
    <property type="entry name" value="RNA_pol_III_Rpc31"/>
</dbReference>
<name>A0AAD6HGW6_9EURO</name>
<protein>
    <recommendedName>
        <fullName evidence="4">DNA-directed RNA polymerase III subunit</fullName>
    </recommendedName>
</protein>
<comment type="similarity">
    <text evidence="2 4">Belongs to the eukaryotic RPC7 RNA polymerase subunit family.</text>
</comment>
<reference evidence="6" key="1">
    <citation type="journal article" date="2023" name="IMA Fungus">
        <title>Comparative genomic study of the Penicillium genus elucidates a diverse pangenome and 15 lateral gene transfer events.</title>
        <authorList>
            <person name="Petersen C."/>
            <person name="Sorensen T."/>
            <person name="Nielsen M.R."/>
            <person name="Sondergaard T.E."/>
            <person name="Sorensen J.L."/>
            <person name="Fitzpatrick D.A."/>
            <person name="Frisvad J.C."/>
            <person name="Nielsen K.L."/>
        </authorList>
    </citation>
    <scope>NUCLEOTIDE SEQUENCE</scope>
    <source>
        <strain evidence="6">IBT 17514</strain>
    </source>
</reference>
<reference evidence="6" key="2">
    <citation type="submission" date="2023-01" db="EMBL/GenBank/DDBJ databases">
        <authorList>
            <person name="Petersen C."/>
        </authorList>
    </citation>
    <scope>NUCLEOTIDE SEQUENCE</scope>
    <source>
        <strain evidence="6">IBT 17514</strain>
    </source>
</reference>
<evidence type="ECO:0000313" key="6">
    <source>
        <dbReference type="EMBL" id="KAJ5716370.1"/>
    </source>
</evidence>
<dbReference type="Proteomes" id="UP001215712">
    <property type="component" value="Unassembled WGS sequence"/>
</dbReference>
<evidence type="ECO:0000256" key="1">
    <source>
        <dbReference type="ARBA" id="ARBA00004123"/>
    </source>
</evidence>